<dbReference type="STRING" id="86259.A0A4Z1PD54"/>
<name>A0A4Z1PD54_9PEZI</name>
<dbReference type="SUPFAM" id="SSF48208">
    <property type="entry name" value="Six-hairpin glycosidases"/>
    <property type="match status" value="1"/>
</dbReference>
<protein>
    <submittedName>
        <fullName evidence="2">Six-hairpin glycosidase-like protein</fullName>
    </submittedName>
</protein>
<proteinExistence type="predicted"/>
<comment type="caution">
    <text evidence="2">The sequence shown here is derived from an EMBL/GenBank/DDBJ whole genome shotgun (WGS) entry which is preliminary data.</text>
</comment>
<dbReference type="GO" id="GO:0005975">
    <property type="term" value="P:carbohydrate metabolic process"/>
    <property type="evidence" value="ECO:0007669"/>
    <property type="project" value="InterPro"/>
</dbReference>
<keyword evidence="2" id="KW-0326">Glycosidase</keyword>
<feature type="signal peptide" evidence="1">
    <location>
        <begin position="1"/>
        <end position="22"/>
    </location>
</feature>
<keyword evidence="1" id="KW-0732">Signal</keyword>
<dbReference type="InterPro" id="IPR008928">
    <property type="entry name" value="6-hairpin_glycosidase_sf"/>
</dbReference>
<keyword evidence="3" id="KW-1185">Reference proteome</keyword>
<dbReference type="InterPro" id="IPR012341">
    <property type="entry name" value="6hp_glycosidase-like_sf"/>
</dbReference>
<evidence type="ECO:0000313" key="2">
    <source>
        <dbReference type="EMBL" id="TID19063.1"/>
    </source>
</evidence>
<keyword evidence="2" id="KW-0378">Hydrolase</keyword>
<reference evidence="2 3" key="1">
    <citation type="submission" date="2019-04" db="EMBL/GenBank/DDBJ databases">
        <title>High contiguity whole genome sequence and gene annotation resource for two Venturia nashicola isolates.</title>
        <authorList>
            <person name="Prokchorchik M."/>
            <person name="Won K."/>
            <person name="Lee Y."/>
            <person name="Choi E.D."/>
            <person name="Segonzac C."/>
            <person name="Sohn K.H."/>
        </authorList>
    </citation>
    <scope>NUCLEOTIDE SEQUENCE [LARGE SCALE GENOMIC DNA]</scope>
    <source>
        <strain evidence="2 3">PRI2</strain>
    </source>
</reference>
<gene>
    <name evidence="2" type="ORF">E6O75_ATG06184</name>
</gene>
<dbReference type="Proteomes" id="UP000298493">
    <property type="component" value="Unassembled WGS sequence"/>
</dbReference>
<evidence type="ECO:0000313" key="3">
    <source>
        <dbReference type="Proteomes" id="UP000298493"/>
    </source>
</evidence>
<dbReference type="GO" id="GO:0016798">
    <property type="term" value="F:hydrolase activity, acting on glycosyl bonds"/>
    <property type="evidence" value="ECO:0007669"/>
    <property type="project" value="UniProtKB-KW"/>
</dbReference>
<sequence length="718" mass="81246">MLECLTSITAFLLLFFCTSVRAKIDRKSIVQQFNLHLSTSHPYSPLQVGNGNFAFGVDVTGLQTFVPHNTLSSWGWHNDSLPTTSDRTATTTLIASNQTLTEPKGFTGVELWTHDRLVNYEQPNEREQEKEIGQWLIANPHRINLGRVGLWFGNDNVVTEEMLKGKSQVLDLWEGRIESRFDVGGEAVEITTVASPRADTIAVEVRSNLLGKDRLGIFLDFPYASGENKFDAPFVGVWDEASRHETFLETAKNGATIKHALDSTVYSAHIEWEGGARIEKESEDGHRYILKPSDKVADGFRFTVNFAEKSTPERSPSMVEVREEAKRWWQDYWENGAFISLPITTNSSAKELQRRIILSQYLLAVNGAGKDPAQESGLVNNGWYGKFHLEMVFWHLAHWTIWNKWSLYDRAIGIYNRFLPSSIERAKNQGYEGARLGKMCDPSGRSAPGQINSLLIWQQPHPMYFAEMEYRKFPTAKTLQKWDNVLTNFADFMASYAWFNSTTKVYDLGPPLHLVSENTNPNETKNPPFELAYWDFGLSIASNWKLRQKKPVPPKWTTVRQNLAPFPIQEGLYVLHESVKNPWTTPKLTRDHPSLLALNGFLPPSPLLNRTIFENTLDKVYATFNFTYSYGWDFPLLAMTAARRGRGEEAVGWLLNGEFVFDEVGMPVGGVRVKTPYFPSSGGLLAVVGMMVAGWDGREGMVFPEGWVVEGEGFQKAL</sequence>
<organism evidence="2 3">
    <name type="scientific">Venturia nashicola</name>
    <dbReference type="NCBI Taxonomy" id="86259"/>
    <lineage>
        <taxon>Eukaryota</taxon>
        <taxon>Fungi</taxon>
        <taxon>Dikarya</taxon>
        <taxon>Ascomycota</taxon>
        <taxon>Pezizomycotina</taxon>
        <taxon>Dothideomycetes</taxon>
        <taxon>Pleosporomycetidae</taxon>
        <taxon>Venturiales</taxon>
        <taxon>Venturiaceae</taxon>
        <taxon>Venturia</taxon>
    </lineage>
</organism>
<feature type="chain" id="PRO_5021324476" evidence="1">
    <location>
        <begin position="23"/>
        <end position="718"/>
    </location>
</feature>
<evidence type="ECO:0000256" key="1">
    <source>
        <dbReference type="SAM" id="SignalP"/>
    </source>
</evidence>
<dbReference type="Gene3D" id="1.50.10.10">
    <property type="match status" value="1"/>
</dbReference>
<dbReference type="AlphaFoldDB" id="A0A4Z1PD54"/>
<accession>A0A4Z1PD54</accession>
<dbReference type="EMBL" id="SNSC02000013">
    <property type="protein sequence ID" value="TID19063.1"/>
    <property type="molecule type" value="Genomic_DNA"/>
</dbReference>